<comment type="cofactor">
    <cofactor evidence="2">
        <name>Zn(2+)</name>
        <dbReference type="ChEBI" id="CHEBI:29105"/>
    </cofactor>
</comment>
<keyword evidence="6" id="KW-0663">Pyridoxal phosphate</keyword>
<evidence type="ECO:0000256" key="2">
    <source>
        <dbReference type="ARBA" id="ARBA00001947"/>
    </source>
</evidence>
<evidence type="ECO:0000259" key="12">
    <source>
        <dbReference type="SMART" id="SM01119"/>
    </source>
</evidence>
<evidence type="ECO:0000256" key="6">
    <source>
        <dbReference type="ARBA" id="ARBA00022898"/>
    </source>
</evidence>
<dbReference type="SUPFAM" id="SSF51419">
    <property type="entry name" value="PLP-binding barrel"/>
    <property type="match status" value="1"/>
</dbReference>
<dbReference type="PANTHER" id="PTHR28004">
    <property type="entry name" value="ZGC:162816-RELATED"/>
    <property type="match status" value="1"/>
</dbReference>
<evidence type="ECO:0000313" key="13">
    <source>
        <dbReference type="EMBL" id="RLN57581.1"/>
    </source>
</evidence>
<evidence type="ECO:0000313" key="14">
    <source>
        <dbReference type="Proteomes" id="UP000277300"/>
    </source>
</evidence>
<evidence type="ECO:0000256" key="4">
    <source>
        <dbReference type="ARBA" id="ARBA00022723"/>
    </source>
</evidence>
<dbReference type="GO" id="GO:0008721">
    <property type="term" value="F:D-serine ammonia-lyase activity"/>
    <property type="evidence" value="ECO:0007669"/>
    <property type="project" value="UniProtKB-EC"/>
</dbReference>
<evidence type="ECO:0000256" key="10">
    <source>
        <dbReference type="ARBA" id="ARBA00069616"/>
    </source>
</evidence>
<dbReference type="InterPro" id="IPR029066">
    <property type="entry name" value="PLP-binding_barrel"/>
</dbReference>
<dbReference type="SMART" id="SM01119">
    <property type="entry name" value="D-ser_dehydrat"/>
    <property type="match status" value="1"/>
</dbReference>
<dbReference type="Gene3D" id="3.20.20.10">
    <property type="entry name" value="Alanine racemase"/>
    <property type="match status" value="1"/>
</dbReference>
<keyword evidence="7" id="KW-0456">Lyase</keyword>
<evidence type="ECO:0000256" key="3">
    <source>
        <dbReference type="ARBA" id="ARBA00005323"/>
    </source>
</evidence>
<dbReference type="InterPro" id="IPR001608">
    <property type="entry name" value="Ala_racemase_N"/>
</dbReference>
<evidence type="ECO:0000256" key="8">
    <source>
        <dbReference type="ARBA" id="ARBA00051198"/>
    </source>
</evidence>
<dbReference type="Pfam" id="PF14031">
    <property type="entry name" value="D-ser_dehydrat"/>
    <property type="match status" value="1"/>
</dbReference>
<dbReference type="InterPro" id="IPR042208">
    <property type="entry name" value="D-ser_dehydrat-like_sf"/>
</dbReference>
<feature type="domain" description="D-serine dehydratase-like" evidence="12">
    <location>
        <begin position="261"/>
        <end position="381"/>
    </location>
</feature>
<sequence length="396" mass="43422">MSTREWMETPSVVLDETRLLRNIDRMQALATAQGVQLRPHAKTHKTREIAALQLSAGACGLTVSKPSEALQFLRGEVPGLKSLLLAYPVVQSNKVREVLKEAQQQSIEFLLTVDSTEGVDAAEEAAKACGCPLNLLIHVDVGYHRVGIEEDDPKLLALARRIDKSSSLEFRGLLSHAGHVYDCTSETEAAEVAETERVVMARIKDMLETNGISVGIVSVGSTLTERARKDFTGITEIRPGNYVFLDRTPVRMGLCTVQDVALTVLATVVSSNKYNFIVDAGSKVLSSDGARSAGDFGSKCYGLAFYEKDFKRVLSEPKHNKSLLDDGQELICFEVTKLSEEHGWIKAVEGIPYPAIGQRLVIVPNHSCVVSNLTDKFYIQGKQPKTWSLLSRGCTQ</sequence>
<dbReference type="Pfam" id="PF01168">
    <property type="entry name" value="Ala_racemase_N"/>
    <property type="match status" value="1"/>
</dbReference>
<evidence type="ECO:0000256" key="7">
    <source>
        <dbReference type="ARBA" id="ARBA00023239"/>
    </source>
</evidence>
<dbReference type="Proteomes" id="UP000277300">
    <property type="component" value="Unassembled WGS sequence"/>
</dbReference>
<dbReference type="EC" id="4.3.1.18" evidence="9"/>
<comment type="catalytic activity">
    <reaction evidence="8">
        <text>D-serine = pyruvate + NH4(+)</text>
        <dbReference type="Rhea" id="RHEA:13977"/>
        <dbReference type="ChEBI" id="CHEBI:15361"/>
        <dbReference type="ChEBI" id="CHEBI:28938"/>
        <dbReference type="ChEBI" id="CHEBI:35247"/>
        <dbReference type="EC" id="4.3.1.18"/>
    </reaction>
    <physiologicalReaction direction="left-to-right" evidence="8">
        <dbReference type="Rhea" id="RHEA:13978"/>
    </physiologicalReaction>
</comment>
<dbReference type="PANTHER" id="PTHR28004:SF2">
    <property type="entry name" value="D-SERINE DEHYDRATASE"/>
    <property type="match status" value="1"/>
</dbReference>
<dbReference type="Gene3D" id="2.40.37.20">
    <property type="entry name" value="D-serine dehydratase-like domain"/>
    <property type="match status" value="1"/>
</dbReference>
<dbReference type="FunFam" id="3.20.20.10:FF:000016">
    <property type="entry name" value="D-serine dehydratase"/>
    <property type="match status" value="1"/>
</dbReference>
<dbReference type="AlphaFoldDB" id="A0A3F2RJP2"/>
<keyword evidence="4" id="KW-0479">Metal-binding</keyword>
<dbReference type="GO" id="GO:0036088">
    <property type="term" value="P:D-serine catabolic process"/>
    <property type="evidence" value="ECO:0007669"/>
    <property type="project" value="TreeGrafter"/>
</dbReference>
<organism evidence="13 14">
    <name type="scientific">Phytophthora kernoviae</name>
    <dbReference type="NCBI Taxonomy" id="325452"/>
    <lineage>
        <taxon>Eukaryota</taxon>
        <taxon>Sar</taxon>
        <taxon>Stramenopiles</taxon>
        <taxon>Oomycota</taxon>
        <taxon>Peronosporomycetes</taxon>
        <taxon>Peronosporales</taxon>
        <taxon>Peronosporaceae</taxon>
        <taxon>Phytophthora</taxon>
    </lineage>
</organism>
<protein>
    <recommendedName>
        <fullName evidence="10">D-serine dehydratase</fullName>
        <ecNumber evidence="9">4.3.1.18</ecNumber>
    </recommendedName>
    <alternativeName>
        <fullName evidence="11">D-serine deaminase</fullName>
    </alternativeName>
</protein>
<gene>
    <name evidence="13" type="ORF">BBP00_00007447</name>
</gene>
<evidence type="ECO:0000256" key="9">
    <source>
        <dbReference type="ARBA" id="ARBA00066349"/>
    </source>
</evidence>
<name>A0A3F2RJP2_9STRA</name>
<dbReference type="InterPro" id="IPR051466">
    <property type="entry name" value="D-amino_acid_metab_enzyme"/>
</dbReference>
<comment type="similarity">
    <text evidence="3">Belongs to the DSD1 family.</text>
</comment>
<dbReference type="OrthoDB" id="20198at2759"/>
<evidence type="ECO:0000256" key="5">
    <source>
        <dbReference type="ARBA" id="ARBA00022833"/>
    </source>
</evidence>
<dbReference type="InterPro" id="IPR026956">
    <property type="entry name" value="D-ser_dehydrat-like_dom"/>
</dbReference>
<reference evidence="13 14" key="1">
    <citation type="submission" date="2018-07" db="EMBL/GenBank/DDBJ databases">
        <title>Genome sequencing of oomycete isolates from Chile give support for New Zealand origin for Phytophthora kernoviae and make available the first Nothophytophthora sp. genome.</title>
        <authorList>
            <person name="Studholme D.J."/>
            <person name="Sanfuentes E."/>
            <person name="Panda P."/>
            <person name="Hill R."/>
            <person name="Sambles C."/>
            <person name="Grant M."/>
            <person name="Williams N.M."/>
            <person name="Mcdougal R.L."/>
        </authorList>
    </citation>
    <scope>NUCLEOTIDE SEQUENCE [LARGE SCALE GENOMIC DNA]</scope>
    <source>
        <strain evidence="13">Chile6</strain>
    </source>
</reference>
<accession>A0A3F2RJP2</accession>
<comment type="caution">
    <text evidence="13">The sequence shown here is derived from an EMBL/GenBank/DDBJ whole genome shotgun (WGS) entry which is preliminary data.</text>
</comment>
<proteinExistence type="inferred from homology"/>
<evidence type="ECO:0000256" key="1">
    <source>
        <dbReference type="ARBA" id="ARBA00001933"/>
    </source>
</evidence>
<dbReference type="GO" id="GO:0046872">
    <property type="term" value="F:metal ion binding"/>
    <property type="evidence" value="ECO:0007669"/>
    <property type="project" value="UniProtKB-KW"/>
</dbReference>
<dbReference type="EMBL" id="MBDO02000302">
    <property type="protein sequence ID" value="RLN57581.1"/>
    <property type="molecule type" value="Genomic_DNA"/>
</dbReference>
<comment type="cofactor">
    <cofactor evidence="1">
        <name>pyridoxal 5'-phosphate</name>
        <dbReference type="ChEBI" id="CHEBI:597326"/>
    </cofactor>
</comment>
<keyword evidence="5" id="KW-0862">Zinc</keyword>
<evidence type="ECO:0000256" key="11">
    <source>
        <dbReference type="ARBA" id="ARBA00075219"/>
    </source>
</evidence>